<evidence type="ECO:0008006" key="4">
    <source>
        <dbReference type="Google" id="ProtNLM"/>
    </source>
</evidence>
<evidence type="ECO:0000313" key="3">
    <source>
        <dbReference type="Proteomes" id="UP000435243"/>
    </source>
</evidence>
<feature type="transmembrane region" description="Helical" evidence="1">
    <location>
        <begin position="170"/>
        <end position="192"/>
    </location>
</feature>
<name>A0A844ZKW4_9SPHN</name>
<proteinExistence type="predicted"/>
<feature type="transmembrane region" description="Helical" evidence="1">
    <location>
        <begin position="111"/>
        <end position="130"/>
    </location>
</feature>
<keyword evidence="3" id="KW-1185">Reference proteome</keyword>
<keyword evidence="1" id="KW-1133">Transmembrane helix</keyword>
<evidence type="ECO:0000313" key="2">
    <source>
        <dbReference type="EMBL" id="MXO87517.1"/>
    </source>
</evidence>
<dbReference type="Proteomes" id="UP000435243">
    <property type="component" value="Unassembled WGS sequence"/>
</dbReference>
<sequence length="198" mass="20204">MTLGNRHAARIIAAALIVTVITQVVYMMVGAGGQSHLAYPIWRTEALMALVVAVLGFALVSRNALVGGCLAVGGIFNLIQTGMGLTMFYQLGYGGDTPPNPVFVPVLGMSFYLYFAAKAAFGLAALALGIQLWRSAVRSAKIIGLLAAVTGLAALGLNAAAMMFGMGLVFFAGAAGTAATLLLAAALVMAMTEGETSA</sequence>
<dbReference type="EMBL" id="WTYY01000001">
    <property type="protein sequence ID" value="MXO87517.1"/>
    <property type="molecule type" value="Genomic_DNA"/>
</dbReference>
<protein>
    <recommendedName>
        <fullName evidence="4">Thiamine biosynthesis protein ThiC</fullName>
    </recommendedName>
</protein>
<comment type="caution">
    <text evidence="2">The sequence shown here is derived from an EMBL/GenBank/DDBJ whole genome shotgun (WGS) entry which is preliminary data.</text>
</comment>
<feature type="transmembrane region" description="Helical" evidence="1">
    <location>
        <begin position="41"/>
        <end position="60"/>
    </location>
</feature>
<organism evidence="2 3">
    <name type="scientific">Alteraurantiacibacter aestuarii</name>
    <dbReference type="NCBI Taxonomy" id="650004"/>
    <lineage>
        <taxon>Bacteria</taxon>
        <taxon>Pseudomonadati</taxon>
        <taxon>Pseudomonadota</taxon>
        <taxon>Alphaproteobacteria</taxon>
        <taxon>Sphingomonadales</taxon>
        <taxon>Erythrobacteraceae</taxon>
        <taxon>Alteraurantiacibacter</taxon>
    </lineage>
</organism>
<reference evidence="2 3" key="1">
    <citation type="submission" date="2019-12" db="EMBL/GenBank/DDBJ databases">
        <title>Genomic-based taxomic classification of the family Erythrobacteraceae.</title>
        <authorList>
            <person name="Xu L."/>
        </authorList>
    </citation>
    <scope>NUCLEOTIDE SEQUENCE [LARGE SCALE GENOMIC DNA]</scope>
    <source>
        <strain evidence="2 3">JCM 16339</strain>
    </source>
</reference>
<feature type="transmembrane region" description="Helical" evidence="1">
    <location>
        <begin position="12"/>
        <end position="29"/>
    </location>
</feature>
<keyword evidence="1" id="KW-0472">Membrane</keyword>
<feature type="transmembrane region" description="Helical" evidence="1">
    <location>
        <begin position="142"/>
        <end position="164"/>
    </location>
</feature>
<accession>A0A844ZKW4</accession>
<keyword evidence="1" id="KW-0812">Transmembrane</keyword>
<dbReference type="OrthoDB" id="6383392at2"/>
<dbReference type="RefSeq" id="WP_160589449.1">
    <property type="nucleotide sequence ID" value="NZ_BAAAFP010000002.1"/>
</dbReference>
<dbReference type="AlphaFoldDB" id="A0A844ZKW4"/>
<feature type="transmembrane region" description="Helical" evidence="1">
    <location>
        <begin position="67"/>
        <end position="91"/>
    </location>
</feature>
<evidence type="ECO:0000256" key="1">
    <source>
        <dbReference type="SAM" id="Phobius"/>
    </source>
</evidence>
<gene>
    <name evidence="2" type="ORF">GRI32_02065</name>
</gene>